<gene>
    <name evidence="10" type="ORF">IC63_13505</name>
</gene>
<evidence type="ECO:0000256" key="7">
    <source>
        <dbReference type="ARBA" id="ARBA00022840"/>
    </source>
</evidence>
<dbReference type="Pfam" id="PF02518">
    <property type="entry name" value="HATPase_c"/>
    <property type="match status" value="1"/>
</dbReference>
<keyword evidence="11" id="KW-1185">Reference proteome</keyword>
<dbReference type="Gene3D" id="3.30.450.20">
    <property type="entry name" value="PAS domain"/>
    <property type="match status" value="1"/>
</dbReference>
<dbReference type="Pfam" id="PF07568">
    <property type="entry name" value="HisKA_2"/>
    <property type="match status" value="1"/>
</dbReference>
<dbReference type="SUPFAM" id="SSF55785">
    <property type="entry name" value="PYP-like sensor domain (PAS domain)"/>
    <property type="match status" value="1"/>
</dbReference>
<keyword evidence="3" id="KW-0597">Phosphoprotein</keyword>
<dbReference type="PROSITE" id="PS50109">
    <property type="entry name" value="HIS_KIN"/>
    <property type="match status" value="1"/>
</dbReference>
<evidence type="ECO:0000256" key="5">
    <source>
        <dbReference type="ARBA" id="ARBA00022741"/>
    </source>
</evidence>
<name>A0A099EZB0_9RHOB</name>
<dbReference type="PRINTS" id="PR00344">
    <property type="entry name" value="BCTRLSENSOR"/>
</dbReference>
<organism evidence="10 11">
    <name type="scientific">Paracoccus sphaerophysae</name>
    <dbReference type="NCBI Taxonomy" id="690417"/>
    <lineage>
        <taxon>Bacteria</taxon>
        <taxon>Pseudomonadati</taxon>
        <taxon>Pseudomonadota</taxon>
        <taxon>Alphaproteobacteria</taxon>
        <taxon>Rhodobacterales</taxon>
        <taxon>Paracoccaceae</taxon>
        <taxon>Paracoccus</taxon>
    </lineage>
</organism>
<keyword evidence="4" id="KW-0808">Transferase</keyword>
<dbReference type="RefSeq" id="WP_036720993.1">
    <property type="nucleotide sequence ID" value="NZ_CALUAY010000092.1"/>
</dbReference>
<accession>A0A099EZB0</accession>
<dbReference type="SMART" id="SM00387">
    <property type="entry name" value="HATPase_c"/>
    <property type="match status" value="1"/>
</dbReference>
<dbReference type="PANTHER" id="PTHR41523:SF7">
    <property type="entry name" value="HISTIDINE KINASE"/>
    <property type="match status" value="1"/>
</dbReference>
<dbReference type="EMBL" id="JRKS01000053">
    <property type="protein sequence ID" value="KGJ03323.1"/>
    <property type="molecule type" value="Genomic_DNA"/>
</dbReference>
<feature type="domain" description="Histidine kinase" evidence="9">
    <location>
        <begin position="139"/>
        <end position="332"/>
    </location>
</feature>
<dbReference type="InterPro" id="IPR011495">
    <property type="entry name" value="Sig_transdc_His_kin_sub2_dim/P"/>
</dbReference>
<evidence type="ECO:0000256" key="8">
    <source>
        <dbReference type="SAM" id="Coils"/>
    </source>
</evidence>
<dbReference type="SUPFAM" id="SSF55874">
    <property type="entry name" value="ATPase domain of HSP90 chaperone/DNA topoisomerase II/histidine kinase"/>
    <property type="match status" value="1"/>
</dbReference>
<dbReference type="EC" id="2.7.13.3" evidence="2"/>
<dbReference type="PANTHER" id="PTHR41523">
    <property type="entry name" value="TWO-COMPONENT SYSTEM SENSOR PROTEIN"/>
    <property type="match status" value="1"/>
</dbReference>
<keyword evidence="8" id="KW-0175">Coiled coil</keyword>
<sequence length="336" mass="35978">MPTTRISHLESLFAALDQGYCLCEMIRDESGRPVDYRFLETNPVFAEMTGLSNAQGRTARELVPGLEQHWIDAYDAIARGVPARFQNGSEAMGRWFDVFGSPVPPEGCFALVFRDISSQRRAELEREEARAQAERLLVELNHRVMNTLAMIASIVRMEAGQFEADSAGRQGMARLQSRLAAVSALYRALNNAARVNWVAARPYLSQVVDAVAASVADAAQITLRTDIAAVDLPTAQAAPLGLLVNELMTNAMKYAFPDGRHGILSVTLALAQGQLALTVADDGVGIRPSPAPEAGGIGSQLVEAFAEQLGGRVERTTGPSGTTVTVAFPQAAAPDA</sequence>
<feature type="coiled-coil region" evidence="8">
    <location>
        <begin position="114"/>
        <end position="141"/>
    </location>
</feature>
<keyword evidence="5" id="KW-0547">Nucleotide-binding</keyword>
<evidence type="ECO:0000259" key="9">
    <source>
        <dbReference type="PROSITE" id="PS50109"/>
    </source>
</evidence>
<keyword evidence="6" id="KW-0418">Kinase</keyword>
<dbReference type="InterPro" id="IPR005467">
    <property type="entry name" value="His_kinase_dom"/>
</dbReference>
<comment type="catalytic activity">
    <reaction evidence="1">
        <text>ATP + protein L-histidine = ADP + protein N-phospho-L-histidine.</text>
        <dbReference type="EC" id="2.7.13.3"/>
    </reaction>
</comment>
<dbReference type="GO" id="GO:0004673">
    <property type="term" value="F:protein histidine kinase activity"/>
    <property type="evidence" value="ECO:0007669"/>
    <property type="project" value="UniProtKB-EC"/>
</dbReference>
<comment type="caution">
    <text evidence="10">The sequence shown here is derived from an EMBL/GenBank/DDBJ whole genome shotgun (WGS) entry which is preliminary data.</text>
</comment>
<keyword evidence="7" id="KW-0067">ATP-binding</keyword>
<evidence type="ECO:0000256" key="4">
    <source>
        <dbReference type="ARBA" id="ARBA00022679"/>
    </source>
</evidence>
<reference evidence="10 11" key="2">
    <citation type="submission" date="2014-10" db="EMBL/GenBank/DDBJ databases">
        <title>Paracoccus sanguinis sp. nov., isolated from clinical specimens of New York State patients.</title>
        <authorList>
            <person name="Mingle L.A."/>
            <person name="Cole J.A."/>
            <person name="Lapierre P."/>
            <person name="Musser K.A."/>
        </authorList>
    </citation>
    <scope>NUCLEOTIDE SEQUENCE [LARGE SCALE GENOMIC DNA]</scope>
    <source>
        <strain evidence="10 11">HAMBI 3106</strain>
    </source>
</reference>
<dbReference type="InterPro" id="IPR004358">
    <property type="entry name" value="Sig_transdc_His_kin-like_C"/>
</dbReference>
<dbReference type="Proteomes" id="UP000029917">
    <property type="component" value="Unassembled WGS sequence"/>
</dbReference>
<evidence type="ECO:0000256" key="2">
    <source>
        <dbReference type="ARBA" id="ARBA00012438"/>
    </source>
</evidence>
<evidence type="ECO:0000256" key="1">
    <source>
        <dbReference type="ARBA" id="ARBA00000085"/>
    </source>
</evidence>
<evidence type="ECO:0000313" key="11">
    <source>
        <dbReference type="Proteomes" id="UP000029917"/>
    </source>
</evidence>
<dbReference type="STRING" id="690417.IC63_13505"/>
<reference evidence="10 11" key="1">
    <citation type="submission" date="2014-09" db="EMBL/GenBank/DDBJ databases">
        <authorList>
            <person name="McGinnis J.M."/>
            <person name="Wolfgang W.J."/>
        </authorList>
    </citation>
    <scope>NUCLEOTIDE SEQUENCE [LARGE SCALE GENOMIC DNA]</scope>
    <source>
        <strain evidence="10 11">HAMBI 3106</strain>
    </source>
</reference>
<protein>
    <recommendedName>
        <fullName evidence="2">histidine kinase</fullName>
        <ecNumber evidence="2">2.7.13.3</ecNumber>
    </recommendedName>
</protein>
<dbReference type="InterPro" id="IPR003594">
    <property type="entry name" value="HATPase_dom"/>
</dbReference>
<dbReference type="Gene3D" id="3.30.565.10">
    <property type="entry name" value="Histidine kinase-like ATPase, C-terminal domain"/>
    <property type="match status" value="1"/>
</dbReference>
<proteinExistence type="predicted"/>
<dbReference type="AlphaFoldDB" id="A0A099EZB0"/>
<evidence type="ECO:0000256" key="6">
    <source>
        <dbReference type="ARBA" id="ARBA00022777"/>
    </source>
</evidence>
<evidence type="ECO:0000313" key="10">
    <source>
        <dbReference type="EMBL" id="KGJ03323.1"/>
    </source>
</evidence>
<dbReference type="InterPro" id="IPR035965">
    <property type="entry name" value="PAS-like_dom_sf"/>
</dbReference>
<dbReference type="GO" id="GO:0005524">
    <property type="term" value="F:ATP binding"/>
    <property type="evidence" value="ECO:0007669"/>
    <property type="project" value="UniProtKB-KW"/>
</dbReference>
<evidence type="ECO:0000256" key="3">
    <source>
        <dbReference type="ARBA" id="ARBA00022553"/>
    </source>
</evidence>
<dbReference type="InterPro" id="IPR036890">
    <property type="entry name" value="HATPase_C_sf"/>
</dbReference>